<evidence type="ECO:0000313" key="2">
    <source>
        <dbReference type="Proteomes" id="UP001635816"/>
    </source>
</evidence>
<keyword evidence="2" id="KW-1185">Reference proteome</keyword>
<dbReference type="Proteomes" id="UP001635816">
    <property type="component" value="Unassembled WGS sequence"/>
</dbReference>
<dbReference type="RefSeq" id="WP_321179984.1">
    <property type="nucleotide sequence ID" value="NZ_JBKBDD010000010.1"/>
</dbReference>
<dbReference type="Pfam" id="PF14081">
    <property type="entry name" value="DUF4262"/>
    <property type="match status" value="1"/>
</dbReference>
<organism evidence="1 2">
    <name type="scientific">Mycolicibacterium nivoides</name>
    <dbReference type="NCBI Taxonomy" id="2487344"/>
    <lineage>
        <taxon>Bacteria</taxon>
        <taxon>Bacillati</taxon>
        <taxon>Actinomycetota</taxon>
        <taxon>Actinomycetes</taxon>
        <taxon>Mycobacteriales</taxon>
        <taxon>Mycobacteriaceae</taxon>
        <taxon>Mycolicibacterium</taxon>
    </lineage>
</organism>
<protein>
    <submittedName>
        <fullName evidence="1">DUF4262 domain-containing protein</fullName>
    </submittedName>
</protein>
<sequence length="175" mass="20018">MSYPGRNVTAKHQRKGRLMCWICDHPEATRQDYLECLREKTFKRGWAVQYVEHDRRPFGYTIGLSEAGLPELLITGLEPLMTLKLLNTVAEYMVNETEPAPGDTITLPDDWFAEFVEVSEPTAHLSFAVELCGYDIRALQVVWHDRHGHSPWCSEFNRGGPRQPVLGIRVPHETA</sequence>
<proteinExistence type="predicted"/>
<evidence type="ECO:0000313" key="1">
    <source>
        <dbReference type="EMBL" id="MFN6546373.1"/>
    </source>
</evidence>
<dbReference type="EMBL" id="JBKBDD010000010">
    <property type="protein sequence ID" value="MFN6546373.1"/>
    <property type="molecule type" value="Genomic_DNA"/>
</dbReference>
<comment type="caution">
    <text evidence="1">The sequence shown here is derived from an EMBL/GenBank/DDBJ whole genome shotgun (WGS) entry which is preliminary data.</text>
</comment>
<dbReference type="InterPro" id="IPR025358">
    <property type="entry name" value="DUF4262"/>
</dbReference>
<reference evidence="1 2" key="1">
    <citation type="submission" date="2024-12" db="EMBL/GenBank/DDBJ databases">
        <title>The coexistence of Mycolicibacterium septicum and Mycolicibacterium nivoides in clinical samples.</title>
        <authorList>
            <person name="Wang C."/>
            <person name="Feng Y."/>
            <person name="Zong Z."/>
        </authorList>
    </citation>
    <scope>NUCLEOTIDE SEQUENCE [LARGE SCALE GENOMIC DNA]</scope>
    <source>
        <strain evidence="1 2">120309</strain>
    </source>
</reference>
<gene>
    <name evidence="1" type="ORF">ACK4CT_24565</name>
</gene>
<name>A0ABW9LGX1_9MYCO</name>
<accession>A0ABW9LGX1</accession>